<proteinExistence type="predicted"/>
<evidence type="ECO:0000313" key="3">
    <source>
        <dbReference type="Proteomes" id="UP001519460"/>
    </source>
</evidence>
<feature type="region of interest" description="Disordered" evidence="1">
    <location>
        <begin position="1"/>
        <end position="22"/>
    </location>
</feature>
<dbReference type="AlphaFoldDB" id="A0ABD0KUY6"/>
<keyword evidence="3" id="KW-1185">Reference proteome</keyword>
<accession>A0ABD0KUY6</accession>
<reference evidence="2 3" key="1">
    <citation type="journal article" date="2023" name="Sci. Data">
        <title>Genome assembly of the Korean intertidal mud-creeper Batillaria attramentaria.</title>
        <authorList>
            <person name="Patra A.K."/>
            <person name="Ho P.T."/>
            <person name="Jun S."/>
            <person name="Lee S.J."/>
            <person name="Kim Y."/>
            <person name="Won Y.J."/>
        </authorList>
    </citation>
    <scope>NUCLEOTIDE SEQUENCE [LARGE SCALE GENOMIC DNA]</scope>
    <source>
        <strain evidence="2">Wonlab-2016</strain>
    </source>
</reference>
<evidence type="ECO:0000256" key="1">
    <source>
        <dbReference type="SAM" id="MobiDB-lite"/>
    </source>
</evidence>
<evidence type="ECO:0000313" key="2">
    <source>
        <dbReference type="EMBL" id="KAK7491057.1"/>
    </source>
</evidence>
<sequence length="75" mass="8068">MLESERKARSARPSLGPTAHPGMCVPSTATTLVLDKQPIGCAHRAAVEVQPLGVLLRHPYAVPVEPFIAAVTRYH</sequence>
<gene>
    <name evidence="2" type="ORF">BaRGS_00017753</name>
</gene>
<protein>
    <submittedName>
        <fullName evidence="2">Uncharacterized protein</fullName>
    </submittedName>
</protein>
<comment type="caution">
    <text evidence="2">The sequence shown here is derived from an EMBL/GenBank/DDBJ whole genome shotgun (WGS) entry which is preliminary data.</text>
</comment>
<dbReference type="EMBL" id="JACVVK020000120">
    <property type="protein sequence ID" value="KAK7491057.1"/>
    <property type="molecule type" value="Genomic_DNA"/>
</dbReference>
<name>A0ABD0KUY6_9CAEN</name>
<organism evidence="2 3">
    <name type="scientific">Batillaria attramentaria</name>
    <dbReference type="NCBI Taxonomy" id="370345"/>
    <lineage>
        <taxon>Eukaryota</taxon>
        <taxon>Metazoa</taxon>
        <taxon>Spiralia</taxon>
        <taxon>Lophotrochozoa</taxon>
        <taxon>Mollusca</taxon>
        <taxon>Gastropoda</taxon>
        <taxon>Caenogastropoda</taxon>
        <taxon>Sorbeoconcha</taxon>
        <taxon>Cerithioidea</taxon>
        <taxon>Batillariidae</taxon>
        <taxon>Batillaria</taxon>
    </lineage>
</organism>
<dbReference type="Proteomes" id="UP001519460">
    <property type="component" value="Unassembled WGS sequence"/>
</dbReference>